<evidence type="ECO:0000313" key="2">
    <source>
        <dbReference type="Proteomes" id="UP001221924"/>
    </source>
</evidence>
<protein>
    <submittedName>
        <fullName evidence="1">DUF3823 domain-containing protein</fullName>
    </submittedName>
</protein>
<comment type="caution">
    <text evidence="1">The sequence shown here is derived from an EMBL/GenBank/DDBJ whole genome shotgun (WGS) entry which is preliminary data.</text>
</comment>
<feature type="non-terminal residue" evidence="1">
    <location>
        <position position="88"/>
    </location>
</feature>
<dbReference type="Proteomes" id="UP001221924">
    <property type="component" value="Unassembled WGS sequence"/>
</dbReference>
<proteinExistence type="predicted"/>
<name>A0AAW6ME56_9BACE</name>
<dbReference type="AlphaFoldDB" id="A0AAW6ME56"/>
<accession>A0AAW6ME56</accession>
<dbReference type="RefSeq" id="WP_275202907.1">
    <property type="nucleotide sequence ID" value="NZ_JARFID010000296.1"/>
</dbReference>
<organism evidence="1 2">
    <name type="scientific">Bacteroides cellulosilyticus</name>
    <dbReference type="NCBI Taxonomy" id="246787"/>
    <lineage>
        <taxon>Bacteria</taxon>
        <taxon>Pseudomonadati</taxon>
        <taxon>Bacteroidota</taxon>
        <taxon>Bacteroidia</taxon>
        <taxon>Bacteroidales</taxon>
        <taxon>Bacteroidaceae</taxon>
        <taxon>Bacteroides</taxon>
    </lineage>
</organism>
<dbReference type="EMBL" id="JARFID010000296">
    <property type="protein sequence ID" value="MDE8697805.1"/>
    <property type="molecule type" value="Genomic_DNA"/>
</dbReference>
<sequence>MKKVSGTSKPAPRIVKARIYLGINHFVNSKSPVVAEQEVDANFSGDGALTVSIDAIKYRTGYKENYRDNAFYRVALELENIPDYYLFS</sequence>
<gene>
    <name evidence="1" type="ORF">PZH42_27500</name>
</gene>
<reference evidence="1" key="1">
    <citation type="submission" date="2023-03" db="EMBL/GenBank/DDBJ databases">
        <title>DFI Biobank Strains.</title>
        <authorList>
            <person name="Mostad J."/>
            <person name="Paddock L."/>
            <person name="Medina S."/>
            <person name="Waligurski E."/>
            <person name="Barat B."/>
            <person name="Smith R."/>
            <person name="Burgo V."/>
            <person name="Metcalfe C."/>
            <person name="Woodson C."/>
            <person name="Sundararajan A."/>
            <person name="Ramaswamy R."/>
            <person name="Lin H."/>
            <person name="Pamer E.G."/>
        </authorList>
    </citation>
    <scope>NUCLEOTIDE SEQUENCE</scope>
    <source>
        <strain evidence="1">DFI.9.5</strain>
    </source>
</reference>
<evidence type="ECO:0000313" key="1">
    <source>
        <dbReference type="EMBL" id="MDE8697805.1"/>
    </source>
</evidence>
<dbReference type="Gene3D" id="2.60.40.2060">
    <property type="match status" value="1"/>
</dbReference>